<dbReference type="EMBL" id="JARYMX010000008">
    <property type="protein sequence ID" value="KAJ9538027.1"/>
    <property type="molecule type" value="Genomic_DNA"/>
</dbReference>
<comment type="subcellular location">
    <subcellularLocation>
        <location evidence="1">Plastid membrane</location>
        <topology evidence="1">Multi-pass membrane protein</topology>
    </subcellularLocation>
</comment>
<feature type="transmembrane region" description="Helical" evidence="9">
    <location>
        <begin position="12"/>
        <end position="30"/>
    </location>
</feature>
<keyword evidence="9" id="KW-0472">Membrane</keyword>
<evidence type="ECO:0000256" key="4">
    <source>
        <dbReference type="ARBA" id="ARBA00016640"/>
    </source>
</evidence>
<sequence length="170" mass="19333">MKIINSVVVVGLYYGFLTTFSIGPSYLFLLRAHDFDIDKSLSSPWLPRISQVLVWILDNSSISYRNVCESGFKGIQLILADHDQGYHYVSRSPLNCLHGDSDSIFPAFLRSACEMESFIGGYGNEIPQDVYILHYDTQLNHSTQNEWWLPEVDFARNLNSDCGRNGMIGR</sequence>
<dbReference type="Proteomes" id="UP001172457">
    <property type="component" value="Chromosome 8"/>
</dbReference>
<keyword evidence="7 9" id="KW-1133">Transmembrane helix</keyword>
<dbReference type="InterPro" id="IPR008896">
    <property type="entry name" value="TIC214"/>
</dbReference>
<evidence type="ECO:0000313" key="11">
    <source>
        <dbReference type="Proteomes" id="UP001172457"/>
    </source>
</evidence>
<dbReference type="GO" id="GO:0042170">
    <property type="term" value="C:plastid membrane"/>
    <property type="evidence" value="ECO:0007669"/>
    <property type="project" value="UniProtKB-SubCell"/>
</dbReference>
<keyword evidence="5 9" id="KW-0812">Transmembrane</keyword>
<evidence type="ECO:0000256" key="1">
    <source>
        <dbReference type="ARBA" id="ARBA00004446"/>
    </source>
</evidence>
<evidence type="ECO:0000256" key="2">
    <source>
        <dbReference type="ARBA" id="ARBA00009956"/>
    </source>
</evidence>
<keyword evidence="6" id="KW-0653">Protein transport</keyword>
<dbReference type="Pfam" id="PF05758">
    <property type="entry name" value="Ycf1"/>
    <property type="match status" value="1"/>
</dbReference>
<comment type="caution">
    <text evidence="10">The sequence shown here is derived from an EMBL/GenBank/DDBJ whole genome shotgun (WGS) entry which is preliminary data.</text>
</comment>
<comment type="subunit">
    <text evidence="3">Part of the Tic complex.</text>
</comment>
<proteinExistence type="inferred from homology"/>
<evidence type="ECO:0000313" key="10">
    <source>
        <dbReference type="EMBL" id="KAJ9538027.1"/>
    </source>
</evidence>
<protein>
    <recommendedName>
        <fullName evidence="4">Protein TIC 214</fullName>
    </recommendedName>
    <alternativeName>
        <fullName evidence="8">Translocon at the inner envelope membrane of chloroplasts 214</fullName>
    </alternativeName>
</protein>
<comment type="similarity">
    <text evidence="2">Belongs to the TIC214 family.</text>
</comment>
<dbReference type="AlphaFoldDB" id="A0AA38VTM6"/>
<dbReference type="GO" id="GO:0015031">
    <property type="term" value="P:protein transport"/>
    <property type="evidence" value="ECO:0007669"/>
    <property type="project" value="UniProtKB-KW"/>
</dbReference>
<organism evidence="10 11">
    <name type="scientific">Centaurea solstitialis</name>
    <name type="common">yellow star-thistle</name>
    <dbReference type="NCBI Taxonomy" id="347529"/>
    <lineage>
        <taxon>Eukaryota</taxon>
        <taxon>Viridiplantae</taxon>
        <taxon>Streptophyta</taxon>
        <taxon>Embryophyta</taxon>
        <taxon>Tracheophyta</taxon>
        <taxon>Spermatophyta</taxon>
        <taxon>Magnoliopsida</taxon>
        <taxon>eudicotyledons</taxon>
        <taxon>Gunneridae</taxon>
        <taxon>Pentapetalae</taxon>
        <taxon>asterids</taxon>
        <taxon>campanulids</taxon>
        <taxon>Asterales</taxon>
        <taxon>Asteraceae</taxon>
        <taxon>Carduoideae</taxon>
        <taxon>Cardueae</taxon>
        <taxon>Centaureinae</taxon>
        <taxon>Centaurea</taxon>
    </lineage>
</organism>
<gene>
    <name evidence="10" type="ORF">OSB04_030760</name>
</gene>
<accession>A0AA38VTM6</accession>
<evidence type="ECO:0000256" key="5">
    <source>
        <dbReference type="ARBA" id="ARBA00022692"/>
    </source>
</evidence>
<evidence type="ECO:0000256" key="7">
    <source>
        <dbReference type="ARBA" id="ARBA00022989"/>
    </source>
</evidence>
<keyword evidence="6" id="KW-0813">Transport</keyword>
<name>A0AA38VTM6_9ASTR</name>
<evidence type="ECO:0000256" key="6">
    <source>
        <dbReference type="ARBA" id="ARBA00022927"/>
    </source>
</evidence>
<keyword evidence="11" id="KW-1185">Reference proteome</keyword>
<reference evidence="10" key="1">
    <citation type="submission" date="2023-03" db="EMBL/GenBank/DDBJ databases">
        <title>Chromosome-scale reference genome and RAD-based genetic map of yellow starthistle (Centaurea solstitialis) reveal putative structural variation and QTLs associated with invader traits.</title>
        <authorList>
            <person name="Reatini B."/>
            <person name="Cang F.A."/>
            <person name="Jiang Q."/>
            <person name="Mckibben M.T.W."/>
            <person name="Barker M.S."/>
            <person name="Rieseberg L.H."/>
            <person name="Dlugosch K.M."/>
        </authorList>
    </citation>
    <scope>NUCLEOTIDE SEQUENCE</scope>
    <source>
        <strain evidence="10">CAN-66</strain>
        <tissue evidence="10">Leaf</tissue>
    </source>
</reference>
<evidence type="ECO:0000256" key="3">
    <source>
        <dbReference type="ARBA" id="ARBA00011510"/>
    </source>
</evidence>
<evidence type="ECO:0000256" key="8">
    <source>
        <dbReference type="ARBA" id="ARBA00029978"/>
    </source>
</evidence>
<evidence type="ECO:0000256" key="9">
    <source>
        <dbReference type="SAM" id="Phobius"/>
    </source>
</evidence>